<evidence type="ECO:0000256" key="7">
    <source>
        <dbReference type="ARBA" id="ARBA00023139"/>
    </source>
</evidence>
<gene>
    <name evidence="11 13" type="primary">flgH</name>
    <name evidence="13" type="ORF">L2725_14885</name>
</gene>
<sequence length="220" mass="23921">MRLIGLLILLMLGGCASHLPEPEQKPGTRDWAPPTIDYTLPEAKDGSVYRPGYMLTLFKDKRAFREGDILTVNLEEKTYSSKRANTQTSKSQDMSMGIQGSSDGGSLAASGDGSISRGFNGAGSTTQQNQLTGSITVTVAKVMPNGVLLIRGEKWLRLTQGDEYLRLLGLIRVEDIDNDNTISSQRIADARIIYGGQGAIADSNAMGWAARYFNSPWFPL</sequence>
<keyword evidence="6 11" id="KW-0472">Membrane</keyword>
<evidence type="ECO:0000256" key="8">
    <source>
        <dbReference type="ARBA" id="ARBA00023143"/>
    </source>
</evidence>
<evidence type="ECO:0000256" key="6">
    <source>
        <dbReference type="ARBA" id="ARBA00023136"/>
    </source>
</evidence>
<keyword evidence="13" id="KW-0966">Cell projection</keyword>
<dbReference type="InterPro" id="IPR000527">
    <property type="entry name" value="Flag_Lring"/>
</dbReference>
<keyword evidence="10 11" id="KW-0449">Lipoprotein</keyword>
<keyword evidence="8 11" id="KW-0975">Bacterial flagellum</keyword>
<evidence type="ECO:0000256" key="11">
    <source>
        <dbReference type="HAMAP-Rule" id="MF_00415"/>
    </source>
</evidence>
<dbReference type="RefSeq" id="WP_249249663.1">
    <property type="nucleotide sequence ID" value="NZ_JAKIKT010000006.1"/>
</dbReference>
<comment type="subunit">
    <text evidence="4 11">The basal body constitutes a major portion of the flagellar organelle and consists of four rings (L,P,S, and M) mounted on a central rod.</text>
</comment>
<dbReference type="PRINTS" id="PR01008">
    <property type="entry name" value="FLGLRINGFLGH"/>
</dbReference>
<dbReference type="Pfam" id="PF02107">
    <property type="entry name" value="FlgH"/>
    <property type="match status" value="1"/>
</dbReference>
<evidence type="ECO:0000256" key="12">
    <source>
        <dbReference type="SAM" id="MobiDB-lite"/>
    </source>
</evidence>
<comment type="subcellular location">
    <subcellularLocation>
        <location evidence="11">Cell outer membrane</location>
        <topology evidence="11">Lipid-anchor</topology>
    </subcellularLocation>
    <subcellularLocation>
        <location evidence="11">Bacterial flagellum basal body</location>
    </subcellularLocation>
    <subcellularLocation>
        <location evidence="2">Membrane</location>
        <topology evidence="2">Lipid-anchor</topology>
    </subcellularLocation>
</comment>
<keyword evidence="7" id="KW-0564">Palmitate</keyword>
<accession>A0ABT0N9E8</accession>
<evidence type="ECO:0000313" key="13">
    <source>
        <dbReference type="EMBL" id="MCL2915044.1"/>
    </source>
</evidence>
<comment type="similarity">
    <text evidence="3 11">Belongs to the FlgH family.</text>
</comment>
<name>A0ABT0N9E8_9GAMM</name>
<evidence type="ECO:0000256" key="4">
    <source>
        <dbReference type="ARBA" id="ARBA00011439"/>
    </source>
</evidence>
<proteinExistence type="inferred from homology"/>
<keyword evidence="13" id="KW-0282">Flagellum</keyword>
<keyword evidence="5 11" id="KW-0732">Signal</keyword>
<dbReference type="PANTHER" id="PTHR34933:SF1">
    <property type="entry name" value="FLAGELLAR L-RING PROTEIN"/>
    <property type="match status" value="1"/>
</dbReference>
<keyword evidence="13" id="KW-0969">Cilium</keyword>
<evidence type="ECO:0000256" key="1">
    <source>
        <dbReference type="ARBA" id="ARBA00002591"/>
    </source>
</evidence>
<dbReference type="Proteomes" id="UP001202831">
    <property type="component" value="Unassembled WGS sequence"/>
</dbReference>
<dbReference type="PANTHER" id="PTHR34933">
    <property type="entry name" value="FLAGELLAR L-RING PROTEIN"/>
    <property type="match status" value="1"/>
</dbReference>
<dbReference type="NCBIfam" id="NF001304">
    <property type="entry name" value="PRK00249.1-4"/>
    <property type="match status" value="1"/>
</dbReference>
<feature type="compositionally biased region" description="Polar residues" evidence="12">
    <location>
        <begin position="81"/>
        <end position="94"/>
    </location>
</feature>
<dbReference type="HAMAP" id="MF_00415">
    <property type="entry name" value="FlgH"/>
    <property type="match status" value="1"/>
</dbReference>
<comment type="function">
    <text evidence="1 11">Assembles around the rod to form the L-ring and probably protects the motor/basal body from shearing forces during rotation.</text>
</comment>
<reference evidence="13 14" key="1">
    <citation type="submission" date="2022-01" db="EMBL/GenBank/DDBJ databases">
        <title>Whole genome-based taxonomy of the Shewanellaceae.</title>
        <authorList>
            <person name="Martin-Rodriguez A.J."/>
        </authorList>
    </citation>
    <scope>NUCLEOTIDE SEQUENCE [LARGE SCALE GENOMIC DNA]</scope>
    <source>
        <strain evidence="13 14">DSM 21332</strain>
    </source>
</reference>
<comment type="caution">
    <text evidence="13">The sequence shown here is derived from an EMBL/GenBank/DDBJ whole genome shotgun (WGS) entry which is preliminary data.</text>
</comment>
<evidence type="ECO:0000256" key="2">
    <source>
        <dbReference type="ARBA" id="ARBA00004635"/>
    </source>
</evidence>
<keyword evidence="14" id="KW-1185">Reference proteome</keyword>
<dbReference type="PROSITE" id="PS51257">
    <property type="entry name" value="PROKAR_LIPOPROTEIN"/>
    <property type="match status" value="1"/>
</dbReference>
<feature type="region of interest" description="Disordered" evidence="12">
    <location>
        <begin position="80"/>
        <end position="115"/>
    </location>
</feature>
<evidence type="ECO:0000313" key="14">
    <source>
        <dbReference type="Proteomes" id="UP001202831"/>
    </source>
</evidence>
<evidence type="ECO:0000256" key="5">
    <source>
        <dbReference type="ARBA" id="ARBA00022729"/>
    </source>
</evidence>
<evidence type="ECO:0000256" key="10">
    <source>
        <dbReference type="ARBA" id="ARBA00023288"/>
    </source>
</evidence>
<evidence type="ECO:0000256" key="9">
    <source>
        <dbReference type="ARBA" id="ARBA00023237"/>
    </source>
</evidence>
<dbReference type="EMBL" id="JAKIKT010000006">
    <property type="protein sequence ID" value="MCL2915044.1"/>
    <property type="molecule type" value="Genomic_DNA"/>
</dbReference>
<keyword evidence="9 11" id="KW-0998">Cell outer membrane</keyword>
<protein>
    <recommendedName>
        <fullName evidence="11">Flagellar L-ring protein</fullName>
    </recommendedName>
    <alternativeName>
        <fullName evidence="11">Basal body L-ring protein</fullName>
    </alternativeName>
</protein>
<evidence type="ECO:0000256" key="3">
    <source>
        <dbReference type="ARBA" id="ARBA00006929"/>
    </source>
</evidence>
<organism evidence="13 14">
    <name type="scientific">Shewanella corallii</name>
    <dbReference type="NCBI Taxonomy" id="560080"/>
    <lineage>
        <taxon>Bacteria</taxon>
        <taxon>Pseudomonadati</taxon>
        <taxon>Pseudomonadota</taxon>
        <taxon>Gammaproteobacteria</taxon>
        <taxon>Alteromonadales</taxon>
        <taxon>Shewanellaceae</taxon>
        <taxon>Shewanella</taxon>
    </lineage>
</organism>
<feature type="compositionally biased region" description="Low complexity" evidence="12">
    <location>
        <begin position="100"/>
        <end position="114"/>
    </location>
</feature>